<dbReference type="PROSITE" id="PS50043">
    <property type="entry name" value="HTH_LUXR_2"/>
    <property type="match status" value="1"/>
</dbReference>
<evidence type="ECO:0000313" key="4">
    <source>
        <dbReference type="EMBL" id="MDQ1023805.1"/>
    </source>
</evidence>
<dbReference type="InterPro" id="IPR036388">
    <property type="entry name" value="WH-like_DNA-bd_sf"/>
</dbReference>
<protein>
    <submittedName>
        <fullName evidence="4">DNA-binding CsgD family transcriptional regulator</fullName>
    </submittedName>
</protein>
<gene>
    <name evidence="4" type="ORF">QF035_001387</name>
</gene>
<dbReference type="InterPro" id="IPR041664">
    <property type="entry name" value="AAA_16"/>
</dbReference>
<evidence type="ECO:0000313" key="5">
    <source>
        <dbReference type="Proteomes" id="UP001230328"/>
    </source>
</evidence>
<organism evidence="4 5">
    <name type="scientific">Streptomyces umbrinus</name>
    <dbReference type="NCBI Taxonomy" id="67370"/>
    <lineage>
        <taxon>Bacteria</taxon>
        <taxon>Bacillati</taxon>
        <taxon>Actinomycetota</taxon>
        <taxon>Actinomycetes</taxon>
        <taxon>Kitasatosporales</taxon>
        <taxon>Streptomycetaceae</taxon>
        <taxon>Streptomyces</taxon>
        <taxon>Streptomyces phaeochromogenes group</taxon>
    </lineage>
</organism>
<dbReference type="EMBL" id="JAUSZI010000002">
    <property type="protein sequence ID" value="MDQ1023805.1"/>
    <property type="molecule type" value="Genomic_DNA"/>
</dbReference>
<accession>A0ABU0SJQ2</accession>
<dbReference type="Pfam" id="PF13191">
    <property type="entry name" value="AAA_16"/>
    <property type="match status" value="1"/>
</dbReference>
<reference evidence="4 5" key="1">
    <citation type="submission" date="2023-07" db="EMBL/GenBank/DDBJ databases">
        <title>Comparative genomics of wheat-associated soil bacteria to identify genetic determinants of phenazine resistance.</title>
        <authorList>
            <person name="Mouncey N."/>
        </authorList>
    </citation>
    <scope>NUCLEOTIDE SEQUENCE [LARGE SCALE GENOMIC DNA]</scope>
    <source>
        <strain evidence="4 5">V2I4</strain>
    </source>
</reference>
<evidence type="ECO:0000259" key="3">
    <source>
        <dbReference type="PROSITE" id="PS50043"/>
    </source>
</evidence>
<proteinExistence type="predicted"/>
<dbReference type="InterPro" id="IPR011990">
    <property type="entry name" value="TPR-like_helical_dom_sf"/>
</dbReference>
<comment type="caution">
    <text evidence="4">The sequence shown here is derived from an EMBL/GenBank/DDBJ whole genome shotgun (WGS) entry which is preliminary data.</text>
</comment>
<sequence>MTVALVQSFDMTLKGRARECEQLDLLVRELREGLSGVAVLRGDAGIGKTVLLEHAVTEAAELRVLRVVGVEAESGFPFAALHRLLVPLLDGLKEPGALPLAQHTALRVACGLAEGPPPDGFLVGHATLTLLAETAKRRPVLAIVDDAQWLDEESLRVLAFVGRRVHAEGVGLLFAARTGFDVPAGLPAAVDVTGLEEPFALEVLRGAVPGQLDARVAARIVAATAGNPLALTDLGLELSADQLSGGLALPEPLPVGSRLEAHYLQRVRELPGPARTWLLLAAAEPSGDLGYLTRAARQMGTGAEASGPAEAARLVVLRSAAEFRHPLVRSAVYGGATGAERRRAHQALAEVTDRPADTDLRAWHLAAAAIGPDAAVAAELERTADRAGSRGGYAARATYLTRAAELTPEGEVRAGRLLSAAEAALRAGAPLQAESLLDAIDLDLIGDVGRGRTLLVRAHAVIALGAADSFARAPALCLRAAPFLVGGAPELAREALLRAVERAITAEHLMRDTTVAQIARAIDDLVPRAGDATGIDLVLRAFAVLVTEGYERAVPHIRRACAVLLDPRTSDEQVLRGYMPVVTLSMMLWDEVTHSTVILRAADAARATGALMQLDIALYCAVMSETNLGELPAADELRAEGSQIRAAIGATDDMWAIYRHPELLAWHGELDDLPAVLYGSMAAGTWLGTGAVESIARIGMIVLALSRGNYAQARSTTHELIEHDVLGVHSRLLPHLVEAAVRCGDRVLATAALRTLTSRASASGTPWALGLLARSRALLAATNEAEALYREALDLLSKTRARSDLAVAHLLYGEWLRRRKRRKDAREQLRTAVAMFDAMRAMGYAARAAQELAATGEHPHRGATGTTDALTPQELTIARLARSGATNSEIAAQLFISASTVDYHLRKIFRKLDVTSRRQLARTPDL</sequence>
<dbReference type="GO" id="GO:0003677">
    <property type="term" value="F:DNA binding"/>
    <property type="evidence" value="ECO:0007669"/>
    <property type="project" value="UniProtKB-KW"/>
</dbReference>
<name>A0ABU0SJQ2_9ACTN</name>
<dbReference type="InterPro" id="IPR000792">
    <property type="entry name" value="Tscrpt_reg_LuxR_C"/>
</dbReference>
<dbReference type="PANTHER" id="PTHR16305:SF35">
    <property type="entry name" value="TRANSCRIPTIONAL ACTIVATOR DOMAIN"/>
    <property type="match status" value="1"/>
</dbReference>
<keyword evidence="1" id="KW-0547">Nucleotide-binding</keyword>
<dbReference type="PANTHER" id="PTHR16305">
    <property type="entry name" value="TESTICULAR SOLUBLE ADENYLYL CYCLASE"/>
    <property type="match status" value="1"/>
</dbReference>
<dbReference type="Pfam" id="PF00196">
    <property type="entry name" value="GerE"/>
    <property type="match status" value="1"/>
</dbReference>
<dbReference type="SUPFAM" id="SSF46894">
    <property type="entry name" value="C-terminal effector domain of the bipartite response regulators"/>
    <property type="match status" value="1"/>
</dbReference>
<feature type="domain" description="HTH luxR-type" evidence="3">
    <location>
        <begin position="863"/>
        <end position="926"/>
    </location>
</feature>
<dbReference type="PRINTS" id="PR00038">
    <property type="entry name" value="HTHLUXR"/>
</dbReference>
<evidence type="ECO:0000256" key="1">
    <source>
        <dbReference type="ARBA" id="ARBA00022741"/>
    </source>
</evidence>
<dbReference type="InterPro" id="IPR027417">
    <property type="entry name" value="P-loop_NTPase"/>
</dbReference>
<dbReference type="SUPFAM" id="SSF52540">
    <property type="entry name" value="P-loop containing nucleoside triphosphate hydrolases"/>
    <property type="match status" value="1"/>
</dbReference>
<keyword evidence="5" id="KW-1185">Reference proteome</keyword>
<keyword evidence="2" id="KW-0067">ATP-binding</keyword>
<dbReference type="Proteomes" id="UP001230328">
    <property type="component" value="Unassembled WGS sequence"/>
</dbReference>
<dbReference type="InterPro" id="IPR016032">
    <property type="entry name" value="Sig_transdc_resp-reg_C-effctor"/>
</dbReference>
<evidence type="ECO:0000256" key="2">
    <source>
        <dbReference type="ARBA" id="ARBA00022840"/>
    </source>
</evidence>
<keyword evidence="4" id="KW-0238">DNA-binding</keyword>
<dbReference type="Gene3D" id="1.10.10.10">
    <property type="entry name" value="Winged helix-like DNA-binding domain superfamily/Winged helix DNA-binding domain"/>
    <property type="match status" value="1"/>
</dbReference>
<dbReference type="CDD" id="cd06170">
    <property type="entry name" value="LuxR_C_like"/>
    <property type="match status" value="1"/>
</dbReference>
<dbReference type="Gene3D" id="1.25.40.10">
    <property type="entry name" value="Tetratricopeptide repeat domain"/>
    <property type="match status" value="1"/>
</dbReference>
<dbReference type="SMART" id="SM00421">
    <property type="entry name" value="HTH_LUXR"/>
    <property type="match status" value="1"/>
</dbReference>